<organism evidence="1 2">
    <name type="scientific">Nitrosopumilus ureiphilus</name>
    <dbReference type="NCBI Taxonomy" id="1470067"/>
    <lineage>
        <taxon>Archaea</taxon>
        <taxon>Nitrososphaerota</taxon>
        <taxon>Nitrososphaeria</taxon>
        <taxon>Nitrosopumilales</taxon>
        <taxon>Nitrosopumilaceae</taxon>
        <taxon>Nitrosopumilus</taxon>
    </lineage>
</organism>
<dbReference type="RefSeq" id="WP_179372756.1">
    <property type="nucleotide sequence ID" value="NZ_CP026995.1"/>
</dbReference>
<evidence type="ECO:0000313" key="1">
    <source>
        <dbReference type="EMBL" id="QLH06656.1"/>
    </source>
</evidence>
<dbReference type="GeneID" id="56067599"/>
<dbReference type="Proteomes" id="UP000509478">
    <property type="component" value="Chromosome"/>
</dbReference>
<evidence type="ECO:0000313" key="2">
    <source>
        <dbReference type="Proteomes" id="UP000509478"/>
    </source>
</evidence>
<proteinExistence type="predicted"/>
<protein>
    <submittedName>
        <fullName evidence="1">Uncharacterized protein</fullName>
    </submittedName>
</protein>
<reference evidence="1 2" key="1">
    <citation type="submission" date="2018-02" db="EMBL/GenBank/DDBJ databases">
        <title>Complete genome of Nitrosopumilus ureaphilus PS0.</title>
        <authorList>
            <person name="Qin W."/>
            <person name="Zheng Y."/>
            <person name="Stahl D.A."/>
        </authorList>
    </citation>
    <scope>NUCLEOTIDE SEQUENCE [LARGE SCALE GENOMIC DNA]</scope>
    <source>
        <strain evidence="1 2">PS0</strain>
    </source>
</reference>
<dbReference type="KEGG" id="nue:C5F50_05890"/>
<dbReference type="AlphaFoldDB" id="A0A7D5R1J8"/>
<dbReference type="OrthoDB" id="12289at2157"/>
<keyword evidence="2" id="KW-1185">Reference proteome</keyword>
<gene>
    <name evidence="1" type="ORF">C5F50_05890</name>
</gene>
<dbReference type="EMBL" id="CP026995">
    <property type="protein sequence ID" value="QLH06656.1"/>
    <property type="molecule type" value="Genomic_DNA"/>
</dbReference>
<sequence>MKTRVLIPMLALSLLASTTALSFGESSDEYALGIVEWQYDCHPLVFNTGLIRITDPDMNIDDDVPDRFDIEVLSDYNENNIQKYVNPVYTVIETGDSTGVFETVVFWGDPGDEGIGHRVPIWDNVTVTAKYTDHTLPLSYLDSSLDITSSIIVRDVKPIEKKNSDGISGFYYVYEPCTVELLDMKNDPKYTVNHDFIFLPPLKQIKSGIAAKDVICKEELHLVKKNWKENWVCVKNSSMEKLTSRNYIYHSFGSSGVEIPSDESIPRIPLLGLPEIDNVEIQSMIDLFENRYHTSKISFAGSNVLLNATHIGGKTVSLVIQSLDDKVTATLTCNHMDWRNQEVITENVLDYLKNVNCFNPSMEETGNEN</sequence>
<accession>A0A7D5R1J8</accession>
<name>A0A7D5R1J8_9ARCH</name>